<dbReference type="Proteomes" id="UP000675920">
    <property type="component" value="Unplaced"/>
</dbReference>
<organism evidence="3 4">
    <name type="scientific">Derxia gummosa DSM 723</name>
    <dbReference type="NCBI Taxonomy" id="1121388"/>
    <lineage>
        <taxon>Bacteria</taxon>
        <taxon>Pseudomonadati</taxon>
        <taxon>Pseudomonadota</taxon>
        <taxon>Betaproteobacteria</taxon>
        <taxon>Burkholderiales</taxon>
        <taxon>Alcaligenaceae</taxon>
        <taxon>Derxia</taxon>
    </lineage>
</organism>
<sequence>MRFSIYQESKRGGRKVNQDRMGYCYTRDTLLLVVCDGMGGHLNGEIAAQIAVQTIGALFQRDARPVLKDPRQFLEDAMLTAHIEIQRYRAGRGLPESPRTTAVACIVQRGVAYWAHAGDSRLYLIRDGGIQHVTRDHSQLEAMIQDGLLDQRDRADYPERNRLFNCLGAPAMPLVELADPVRLLPGDHLLLCSDGLWGAVPDSIIASAFRSNSVMRVVPELINYALMQAGARADNVSAVGMTWESDTSPEEERGAPTPGRSADAFTSTIQFPAQGKAGDHALSDDDIESAIADIRKAIAASHKAPPPKR</sequence>
<evidence type="ECO:0000313" key="4">
    <source>
        <dbReference type="RefSeq" id="WP_028312528.1"/>
    </source>
</evidence>
<protein>
    <submittedName>
        <fullName evidence="4">PP2C family protein-serine/threonine phosphatase</fullName>
        <ecNumber evidence="4">3.1.3.16</ecNumber>
    </submittedName>
</protein>
<dbReference type="SMART" id="SM00332">
    <property type="entry name" value="PP2Cc"/>
    <property type="match status" value="1"/>
</dbReference>
<dbReference type="OrthoDB" id="9801841at2"/>
<name>A0A8B6X767_9BURK</name>
<proteinExistence type="predicted"/>
<feature type="region of interest" description="Disordered" evidence="1">
    <location>
        <begin position="243"/>
        <end position="264"/>
    </location>
</feature>
<evidence type="ECO:0000256" key="1">
    <source>
        <dbReference type="SAM" id="MobiDB-lite"/>
    </source>
</evidence>
<dbReference type="SMART" id="SM00331">
    <property type="entry name" value="PP2C_SIG"/>
    <property type="match status" value="1"/>
</dbReference>
<reference evidence="4" key="2">
    <citation type="journal article" date="1993" name="Physiol. Rev.">
        <title>Protein serine/threonine phosphatases: structure, regulation, and functions in cell growth.</title>
        <authorList>
            <person name="Mumby M.C."/>
            <person name="Walter G."/>
        </authorList>
    </citation>
    <scope>NUCLEOTIDE SEQUENCE</scope>
</reference>
<reference evidence="4" key="4">
    <citation type="journal article" date="1997" name="Biochem. Cell Biol.">
        <title>Protein phosphatases: structures and implications.</title>
        <authorList>
            <person name="Jia Z."/>
        </authorList>
    </citation>
    <scope>NUCLEOTIDE SEQUENCE</scope>
</reference>
<accession>A0A8B6X767</accession>
<reference evidence="4" key="6">
    <citation type="submission" date="2025-08" db="UniProtKB">
        <authorList>
            <consortium name="RefSeq"/>
        </authorList>
    </citation>
    <scope>IDENTIFICATION</scope>
</reference>
<evidence type="ECO:0000259" key="2">
    <source>
        <dbReference type="PROSITE" id="PS51746"/>
    </source>
</evidence>
<evidence type="ECO:0000313" key="3">
    <source>
        <dbReference type="Proteomes" id="UP000675920"/>
    </source>
</evidence>
<reference evidence="4" key="3">
    <citation type="journal article" date="1996" name="Protein Sci.">
        <title>The protein phosphatase 2C (PP2C) superfamily: detection of bacterial homologues.</title>
        <authorList>
            <person name="Bork P."/>
            <person name="Brown N.P."/>
            <person name="Hegyi H."/>
            <person name="Schultz J."/>
        </authorList>
    </citation>
    <scope>NUCLEOTIDE SEQUENCE</scope>
</reference>
<dbReference type="Gene3D" id="3.60.40.10">
    <property type="entry name" value="PPM-type phosphatase domain"/>
    <property type="match status" value="1"/>
</dbReference>
<dbReference type="InterPro" id="IPR036457">
    <property type="entry name" value="PPM-type-like_dom_sf"/>
</dbReference>
<keyword evidence="3" id="KW-1185">Reference proteome</keyword>
<reference evidence="4" key="1">
    <citation type="journal article" date="1989" name="Annu. Rev. Biochem.">
        <title>The structure and regulation of protein phosphatases.</title>
        <authorList>
            <person name="Cohen P."/>
        </authorList>
    </citation>
    <scope>NUCLEOTIDE SEQUENCE</scope>
</reference>
<dbReference type="InterPro" id="IPR001932">
    <property type="entry name" value="PPM-type_phosphatase-like_dom"/>
</dbReference>
<dbReference type="Pfam" id="PF13672">
    <property type="entry name" value="PP2C_2"/>
    <property type="match status" value="1"/>
</dbReference>
<dbReference type="SUPFAM" id="SSF81606">
    <property type="entry name" value="PP2C-like"/>
    <property type="match status" value="1"/>
</dbReference>
<dbReference type="CDD" id="cd00143">
    <property type="entry name" value="PP2Cc"/>
    <property type="match status" value="1"/>
</dbReference>
<feature type="domain" description="PPM-type phosphatase" evidence="2">
    <location>
        <begin position="4"/>
        <end position="243"/>
    </location>
</feature>
<dbReference type="PROSITE" id="PS51746">
    <property type="entry name" value="PPM_2"/>
    <property type="match status" value="1"/>
</dbReference>
<dbReference type="AlphaFoldDB" id="A0A8B6X767"/>
<dbReference type="RefSeq" id="WP_028312528.1">
    <property type="nucleotide sequence ID" value="NZ_KI519499.1"/>
</dbReference>
<dbReference type="EC" id="3.1.3.16" evidence="4"/>
<reference evidence="4" key="5">
    <citation type="journal article" date="2007" name="J. Struct. Funct. Genomics">
        <title>Structural genomics of protein phosphatases.</title>
        <authorList>
            <person name="Almo S.C."/>
            <person name="Bonanno J.B."/>
            <person name="Sauder J.M."/>
            <person name="Emtage S."/>
            <person name="Dilorenzo T.P."/>
            <person name="Malashkevich V."/>
            <person name="Wasserman S.R."/>
            <person name="Swaminathan S."/>
            <person name="Eswaramoorthy S."/>
            <person name="Agarwal R."/>
            <person name="Kumaran D."/>
            <person name="Madegowda M."/>
            <person name="Ragumani S."/>
            <person name="Patskovsky Y."/>
            <person name="Alvarado J."/>
            <person name="Ramagopal U.A."/>
            <person name="Faber-Barata J."/>
            <person name="Chance M.R."/>
            <person name="Sali A."/>
            <person name="Fiser A."/>
            <person name="Zhang Z.Y."/>
            <person name="Lawrence D.S."/>
            <person name="Burley S.K."/>
        </authorList>
    </citation>
    <scope>NUCLEOTIDE SEQUENCE</scope>
</reference>